<feature type="domain" description="Metallo-beta-lactamase" evidence="2">
    <location>
        <begin position="85"/>
        <end position="285"/>
    </location>
</feature>
<gene>
    <name evidence="3" type="ORF">JOD64_006191</name>
</gene>
<proteinExistence type="predicted"/>
<dbReference type="Pfam" id="PF00753">
    <property type="entry name" value="Lactamase_B"/>
    <property type="match status" value="1"/>
</dbReference>
<dbReference type="InterPro" id="IPR050855">
    <property type="entry name" value="NDM-1-like"/>
</dbReference>
<sequence>MAVVVVMAFVWEAIAPDGDLRAPLIIGAAYGLLGFGMWRRHLCRQGSKRHRRTGTLADMVDWYTQADAGGDIIRISEPHVNELLSANFWWLRGNDRDMVIDAGLGVVALREAIPGLFERDPMVLLTHAHLDHVGGAAEFADRAAHPAEAELLATGVPASLYGAELYDKLGIDAAGEPVPELMIDVLPSPGYDPAAYRVEPMTVSRMLDDGDRIDLGGRELTVLHLPGHTPGSIALLEERTGTLYSGDIIYDGYLIDNLPNSDVAAYRRSMEFLADLDVSVVHPGHGHSFDRTRLRQLAEAYLRRTGSG</sequence>
<evidence type="ECO:0000313" key="3">
    <source>
        <dbReference type="EMBL" id="MBM7494969.1"/>
    </source>
</evidence>
<organism evidence="3 4">
    <name type="scientific">Micromonospora luteifusca</name>
    <dbReference type="NCBI Taxonomy" id="709860"/>
    <lineage>
        <taxon>Bacteria</taxon>
        <taxon>Bacillati</taxon>
        <taxon>Actinomycetota</taxon>
        <taxon>Actinomycetes</taxon>
        <taxon>Micromonosporales</taxon>
        <taxon>Micromonosporaceae</taxon>
        <taxon>Micromonospora</taxon>
    </lineage>
</organism>
<dbReference type="InterPro" id="IPR036866">
    <property type="entry name" value="RibonucZ/Hydroxyglut_hydro"/>
</dbReference>
<reference evidence="3 4" key="1">
    <citation type="submission" date="2021-01" db="EMBL/GenBank/DDBJ databases">
        <title>Sequencing the genomes of 1000 actinobacteria strains.</title>
        <authorList>
            <person name="Klenk H.-P."/>
        </authorList>
    </citation>
    <scope>NUCLEOTIDE SEQUENCE [LARGE SCALE GENOMIC DNA]</scope>
    <source>
        <strain evidence="3 4">DSM 100204</strain>
    </source>
</reference>
<evidence type="ECO:0000256" key="1">
    <source>
        <dbReference type="SAM" id="Phobius"/>
    </source>
</evidence>
<feature type="transmembrane region" description="Helical" evidence="1">
    <location>
        <begin position="20"/>
        <end position="38"/>
    </location>
</feature>
<dbReference type="EMBL" id="JAFBBP010000001">
    <property type="protein sequence ID" value="MBM7494969.1"/>
    <property type="molecule type" value="Genomic_DNA"/>
</dbReference>
<dbReference type="InterPro" id="IPR001279">
    <property type="entry name" value="Metallo-B-lactamas"/>
</dbReference>
<keyword evidence="1" id="KW-0472">Membrane</keyword>
<dbReference type="PANTHER" id="PTHR42951:SF4">
    <property type="entry name" value="ACYL-COENZYME A THIOESTERASE MBLAC2"/>
    <property type="match status" value="1"/>
</dbReference>
<dbReference type="Proteomes" id="UP000764837">
    <property type="component" value="Unassembled WGS sequence"/>
</dbReference>
<evidence type="ECO:0000313" key="4">
    <source>
        <dbReference type="Proteomes" id="UP000764837"/>
    </source>
</evidence>
<dbReference type="RefSeq" id="WP_204945481.1">
    <property type="nucleotide sequence ID" value="NZ_JAFBBP010000001.1"/>
</dbReference>
<accession>A0ABS2M3E3</accession>
<comment type="caution">
    <text evidence="3">The sequence shown here is derived from an EMBL/GenBank/DDBJ whole genome shotgun (WGS) entry which is preliminary data.</text>
</comment>
<keyword evidence="1" id="KW-1133">Transmembrane helix</keyword>
<evidence type="ECO:0000259" key="2">
    <source>
        <dbReference type="SMART" id="SM00849"/>
    </source>
</evidence>
<protein>
    <submittedName>
        <fullName evidence="3">Glyoxylase-like metal-dependent hydrolase (Beta-lactamase superfamily II)</fullName>
    </submittedName>
</protein>
<dbReference type="Gene3D" id="3.60.15.10">
    <property type="entry name" value="Ribonuclease Z/Hydroxyacylglutathione hydrolase-like"/>
    <property type="match status" value="1"/>
</dbReference>
<keyword evidence="1" id="KW-0812">Transmembrane</keyword>
<dbReference type="PANTHER" id="PTHR42951">
    <property type="entry name" value="METALLO-BETA-LACTAMASE DOMAIN-CONTAINING"/>
    <property type="match status" value="1"/>
</dbReference>
<dbReference type="SMART" id="SM00849">
    <property type="entry name" value="Lactamase_B"/>
    <property type="match status" value="1"/>
</dbReference>
<name>A0ABS2M3E3_9ACTN</name>
<keyword evidence="4" id="KW-1185">Reference proteome</keyword>
<dbReference type="SUPFAM" id="SSF56281">
    <property type="entry name" value="Metallo-hydrolase/oxidoreductase"/>
    <property type="match status" value="1"/>
</dbReference>